<proteinExistence type="predicted"/>
<evidence type="ECO:0000313" key="2">
    <source>
        <dbReference type="EMBL" id="EFG08207.1"/>
    </source>
</evidence>
<protein>
    <submittedName>
        <fullName evidence="2">Uncharacterized protein</fullName>
    </submittedName>
</protein>
<name>E2PXW7_STRCL</name>
<dbReference type="AlphaFoldDB" id="E2PXW7"/>
<sequence length="117" mass="12239">MTRVTHPRCPPFPLSRSPVPPPPRARSASAPCPFRPRSVLSVAAPTGGFSGGKAPTGTLVGEPAHRWTDDGHPAAEPVLRRPWRTPPDARAAGSSVPARAGRTGPLPARDGQARYGL</sequence>
<feature type="compositionally biased region" description="Pro residues" evidence="1">
    <location>
        <begin position="8"/>
        <end position="24"/>
    </location>
</feature>
<keyword evidence="3" id="KW-1185">Reference proteome</keyword>
<organism evidence="2 3">
    <name type="scientific">Streptomyces clavuligerus</name>
    <dbReference type="NCBI Taxonomy" id="1901"/>
    <lineage>
        <taxon>Bacteria</taxon>
        <taxon>Bacillati</taxon>
        <taxon>Actinomycetota</taxon>
        <taxon>Actinomycetes</taxon>
        <taxon>Kitasatosporales</taxon>
        <taxon>Streptomycetaceae</taxon>
        <taxon>Streptomyces</taxon>
    </lineage>
</organism>
<gene>
    <name evidence="2" type="ORF">SCLAV_3136</name>
</gene>
<reference evidence="2 3" key="1">
    <citation type="journal article" date="2010" name="Genome Biol. Evol.">
        <title>The sequence of a 1.8-mb bacterial linear plasmid reveals a rich evolutionary reservoir of secondary metabolic pathways.</title>
        <authorList>
            <person name="Medema M.H."/>
            <person name="Trefzer A."/>
            <person name="Kovalchuk A."/>
            <person name="van den Berg M."/>
            <person name="Mueller U."/>
            <person name="Heijne W."/>
            <person name="Wu L."/>
            <person name="Alam M.T."/>
            <person name="Ronning C.M."/>
            <person name="Nierman W.C."/>
            <person name="Bovenberg R.A.L."/>
            <person name="Breitling R."/>
            <person name="Takano E."/>
        </authorList>
    </citation>
    <scope>NUCLEOTIDE SEQUENCE [LARGE SCALE GENOMIC DNA]</scope>
    <source>
        <strain evidence="3">ATCC 27064 / DSM 738 / JCM 4710 / NBRC 13307 / NCIMB 12785 / NRRL 3585 / VKM Ac-602</strain>
    </source>
</reference>
<feature type="compositionally biased region" description="Low complexity" evidence="1">
    <location>
        <begin position="25"/>
        <end position="38"/>
    </location>
</feature>
<dbReference type="Proteomes" id="UP000002357">
    <property type="component" value="Chromosome"/>
</dbReference>
<dbReference type="EMBL" id="CM000913">
    <property type="protein sequence ID" value="EFG08207.1"/>
    <property type="molecule type" value="Genomic_DNA"/>
</dbReference>
<feature type="region of interest" description="Disordered" evidence="1">
    <location>
        <begin position="1"/>
        <end position="117"/>
    </location>
</feature>
<evidence type="ECO:0000256" key="1">
    <source>
        <dbReference type="SAM" id="MobiDB-lite"/>
    </source>
</evidence>
<feature type="compositionally biased region" description="Basic and acidic residues" evidence="1">
    <location>
        <begin position="63"/>
        <end position="73"/>
    </location>
</feature>
<accession>E2PXW7</accession>
<evidence type="ECO:0000313" key="3">
    <source>
        <dbReference type="Proteomes" id="UP000002357"/>
    </source>
</evidence>